<dbReference type="InParanoid" id="A0A078AL41"/>
<name>A0A078AL41_STYLE</name>
<organism evidence="3 4">
    <name type="scientific">Stylonychia lemnae</name>
    <name type="common">Ciliate</name>
    <dbReference type="NCBI Taxonomy" id="5949"/>
    <lineage>
        <taxon>Eukaryota</taxon>
        <taxon>Sar</taxon>
        <taxon>Alveolata</taxon>
        <taxon>Ciliophora</taxon>
        <taxon>Intramacronucleata</taxon>
        <taxon>Spirotrichea</taxon>
        <taxon>Stichotrichia</taxon>
        <taxon>Sporadotrichida</taxon>
        <taxon>Oxytrichidae</taxon>
        <taxon>Stylonychinae</taxon>
        <taxon>Stylonychia</taxon>
    </lineage>
</organism>
<proteinExistence type="predicted"/>
<evidence type="ECO:0000313" key="4">
    <source>
        <dbReference type="Proteomes" id="UP000039865"/>
    </source>
</evidence>
<dbReference type="AlphaFoldDB" id="A0A078AL41"/>
<feature type="transmembrane region" description="Helical" evidence="2">
    <location>
        <begin position="850"/>
        <end position="872"/>
    </location>
</feature>
<keyword evidence="2" id="KW-1133">Transmembrane helix</keyword>
<evidence type="ECO:0000313" key="3">
    <source>
        <dbReference type="EMBL" id="CDW82596.1"/>
    </source>
</evidence>
<reference evidence="3 4" key="1">
    <citation type="submission" date="2014-06" db="EMBL/GenBank/DDBJ databases">
        <authorList>
            <person name="Swart Estienne"/>
        </authorList>
    </citation>
    <scope>NUCLEOTIDE SEQUENCE [LARGE SCALE GENOMIC DNA]</scope>
    <source>
        <strain evidence="3 4">130c</strain>
    </source>
</reference>
<keyword evidence="4" id="KW-1185">Reference proteome</keyword>
<gene>
    <name evidence="3" type="primary">Contig15861.g16912</name>
    <name evidence="3" type="ORF">STYLEM_11629</name>
</gene>
<evidence type="ECO:0000256" key="1">
    <source>
        <dbReference type="SAM" id="Coils"/>
    </source>
</evidence>
<feature type="coiled-coil region" evidence="1">
    <location>
        <begin position="589"/>
        <end position="646"/>
    </location>
</feature>
<keyword evidence="2" id="KW-0812">Transmembrane</keyword>
<sequence length="889" mass="103470">MALGSLKKHEIDVKKNLRNLENRNKSLNLSYQESPNKKVHHSKRLALFAKQKLNELLEIKDGFNQDYTSFIKDSNQQSQMMNRNGLMKDTQNSFQEKKKLNISNSQMKLQILQQNIKNGFVSEEQIKNRSRPQTSMASRFLLTTAKSQIQNQDRSFQGTAQKGEYKNLMNERLSTNKVPTQNPNEEFSRLHSQIMSDSSILQYQTQSMLISNNESRIQKLKDLISRQNTNTLNQNRASFVEQQLDQKMKQVFNAEDRVVVNVNTNGYKRKYQIDQHSLTKQSTITKHEDLSQLIQNPESSIMSKQSSPNLRNMISKKHYHSSLLGSKEQLRSISAIANKRQRRKNSDIKDFYITGIIDSGLPDRIHVRKESDSESEDEKELRLKNQERLNDLKYQVQVNLNQEYKRHKLALGSLKMLRDLQLEWDIAFQDDTIPHKTVLKFMNQKEMSLYFEISDQLTKKLESRGDIKAFDKLEFIREMKDIAKVSRDFLSFLRDQDTHKNVEGIQENNQNRGLIRAYLFDSLWKNLMMTIDDTINHVETTATDRAQKALKKFQGDQKQQQSIIDDLKLQMIQLKASQKIQLDIINAKMNRLAQERDNCLRAIQDYRDEVGQLTNFNQRDRALGEMKEAYNQISDLINQSENERSKQMTTISQFLGMLEIGSKSNKKLEQEIQTDLSLIGGQERGIITQLDAAKLQNLGKNSITRFIDTQAKLKDSTLDDVVKQLNYILTEKARKDLIDKKQNKRITNIVDFACGVTLTNSNSYKGSKQQLYSYIQKLNELPEMNFVIGRVLGVNSFQKLSDGLIDAFLQHRLLFIDKVEAPQNSASQLILNGNGQVDYKGIIDFILDQYSFVIIKLFINVFRIIDFVNLYWRIYIQEIKMSIRQQKDI</sequence>
<keyword evidence="2" id="KW-0472">Membrane</keyword>
<evidence type="ECO:0000256" key="2">
    <source>
        <dbReference type="SAM" id="Phobius"/>
    </source>
</evidence>
<keyword evidence="1" id="KW-0175">Coiled coil</keyword>
<dbReference type="Proteomes" id="UP000039865">
    <property type="component" value="Unassembled WGS sequence"/>
</dbReference>
<protein>
    <submittedName>
        <fullName evidence="3">Uncharacterized protein</fullName>
    </submittedName>
</protein>
<dbReference type="EMBL" id="CCKQ01011056">
    <property type="protein sequence ID" value="CDW82596.1"/>
    <property type="molecule type" value="Genomic_DNA"/>
</dbReference>
<accession>A0A078AL41</accession>